<dbReference type="RefSeq" id="WP_317981447.1">
    <property type="nucleotide sequence ID" value="NZ_BTCL01000020.1"/>
</dbReference>
<comment type="caution">
    <text evidence="2">The sequence shown here is derived from an EMBL/GenBank/DDBJ whole genome shotgun (WGS) entry which is preliminary data.</text>
</comment>
<feature type="transmembrane region" description="Helical" evidence="1">
    <location>
        <begin position="305"/>
        <end position="325"/>
    </location>
</feature>
<gene>
    <name evidence="2" type="ORF">PghCCS26_46240</name>
</gene>
<dbReference type="EMBL" id="BTCL01000020">
    <property type="protein sequence ID" value="GMK47494.1"/>
    <property type="molecule type" value="Genomic_DNA"/>
</dbReference>
<evidence type="ECO:0008006" key="4">
    <source>
        <dbReference type="Google" id="ProtNLM"/>
    </source>
</evidence>
<evidence type="ECO:0000313" key="2">
    <source>
        <dbReference type="EMBL" id="GMK47494.1"/>
    </source>
</evidence>
<organism evidence="2 3">
    <name type="scientific">Paenibacillus glycanilyticus</name>
    <dbReference type="NCBI Taxonomy" id="126569"/>
    <lineage>
        <taxon>Bacteria</taxon>
        <taxon>Bacillati</taxon>
        <taxon>Bacillota</taxon>
        <taxon>Bacilli</taxon>
        <taxon>Bacillales</taxon>
        <taxon>Paenibacillaceae</taxon>
        <taxon>Paenibacillus</taxon>
    </lineage>
</organism>
<feature type="transmembrane region" description="Helical" evidence="1">
    <location>
        <begin position="12"/>
        <end position="37"/>
    </location>
</feature>
<sequence length="332" mass="37401">MLSGLHLQPEGMIRLMIFLAFLYYAYGAIGAIGAAAFRSWRLPAYTTRESSETEENKKRLFSHLDLLLRSTSKSVHRHAVSQFITQSVMIFISAYVLLLMGYRGGEIYQGGGLKPAMLLDPRALLLAILLGLLPYGYRRMRLMMIRRENSYALIDQTEKLLMKYRVPSGQADFYQSLYTLANEAEGSIKRTFMNMVTILQIEGKGAIHAAVELFTYQVQGSWSRQLGVLFIKAAKEGRNIEKALEKVHSDMVESKRIVEEEKSQYSDSILMGFFPIVLVPIAIFGINAMFDGAILKIIFQYPKAFQALVLCVLSIPTGLVTSFILSKPKIEV</sequence>
<feature type="transmembrane region" description="Helical" evidence="1">
    <location>
        <begin position="272"/>
        <end position="299"/>
    </location>
</feature>
<name>A0ABQ6NSK6_9BACL</name>
<feature type="transmembrane region" description="Helical" evidence="1">
    <location>
        <begin position="83"/>
        <end position="102"/>
    </location>
</feature>
<keyword evidence="1" id="KW-0812">Transmembrane</keyword>
<keyword evidence="3" id="KW-1185">Reference proteome</keyword>
<feature type="transmembrane region" description="Helical" evidence="1">
    <location>
        <begin position="122"/>
        <end position="137"/>
    </location>
</feature>
<protein>
    <recommendedName>
        <fullName evidence="4">Type II secretion system protein GspF domain-containing protein</fullName>
    </recommendedName>
</protein>
<accession>A0ABQ6NSK6</accession>
<reference evidence="2 3" key="1">
    <citation type="submission" date="2023-05" db="EMBL/GenBank/DDBJ databases">
        <title>Draft genome of Paenibacillus sp. CCS26.</title>
        <authorList>
            <person name="Akita H."/>
            <person name="Shinto Y."/>
            <person name="Kimura Z."/>
        </authorList>
    </citation>
    <scope>NUCLEOTIDE SEQUENCE [LARGE SCALE GENOMIC DNA]</scope>
    <source>
        <strain evidence="2 3">CCS26</strain>
    </source>
</reference>
<dbReference type="Proteomes" id="UP001285921">
    <property type="component" value="Unassembled WGS sequence"/>
</dbReference>
<keyword evidence="1" id="KW-1133">Transmembrane helix</keyword>
<evidence type="ECO:0000313" key="3">
    <source>
        <dbReference type="Proteomes" id="UP001285921"/>
    </source>
</evidence>
<keyword evidence="1" id="KW-0472">Membrane</keyword>
<evidence type="ECO:0000256" key="1">
    <source>
        <dbReference type="SAM" id="Phobius"/>
    </source>
</evidence>
<proteinExistence type="predicted"/>